<evidence type="ECO:0000313" key="9">
    <source>
        <dbReference type="EMBL" id="SFV24452.1"/>
    </source>
</evidence>
<dbReference type="Pfam" id="PF02771">
    <property type="entry name" value="Acyl-CoA_dh_N"/>
    <property type="match status" value="1"/>
</dbReference>
<keyword evidence="10" id="KW-1185">Reference proteome</keyword>
<evidence type="ECO:0000313" key="10">
    <source>
        <dbReference type="Proteomes" id="UP000198881"/>
    </source>
</evidence>
<dbReference type="Pfam" id="PF02770">
    <property type="entry name" value="Acyl-CoA_dh_M"/>
    <property type="match status" value="1"/>
</dbReference>
<dbReference type="RefSeq" id="WP_091698974.1">
    <property type="nucleotide sequence ID" value="NZ_FPCG01000011.1"/>
</dbReference>
<name>A0A1I7MR87_9MICC</name>
<dbReference type="GO" id="GO:0050660">
    <property type="term" value="F:flavin adenine dinucleotide binding"/>
    <property type="evidence" value="ECO:0007669"/>
    <property type="project" value="InterPro"/>
</dbReference>
<dbReference type="GO" id="GO:0003995">
    <property type="term" value="F:acyl-CoA dehydrogenase activity"/>
    <property type="evidence" value="ECO:0007669"/>
    <property type="project" value="InterPro"/>
</dbReference>
<dbReference type="InterPro" id="IPR006091">
    <property type="entry name" value="Acyl-CoA_Oxase/DH_mid-dom"/>
</dbReference>
<dbReference type="InterPro" id="IPR009100">
    <property type="entry name" value="AcylCoA_DH/oxidase_NM_dom_sf"/>
</dbReference>
<evidence type="ECO:0000256" key="1">
    <source>
        <dbReference type="ARBA" id="ARBA00001974"/>
    </source>
</evidence>
<dbReference type="InterPro" id="IPR009075">
    <property type="entry name" value="AcylCo_DH/oxidase_C"/>
</dbReference>
<protein>
    <submittedName>
        <fullName evidence="9">Glutaryl-CoA dehydrogenase</fullName>
    </submittedName>
</protein>
<dbReference type="InterPro" id="IPR036250">
    <property type="entry name" value="AcylCo_DH-like_C"/>
</dbReference>
<dbReference type="Proteomes" id="UP000198881">
    <property type="component" value="Unassembled WGS sequence"/>
</dbReference>
<dbReference type="OrthoDB" id="9770681at2"/>
<keyword evidence="3 5" id="KW-0285">Flavoprotein</keyword>
<dbReference type="Gene3D" id="1.10.540.10">
    <property type="entry name" value="Acyl-CoA dehydrogenase/oxidase, N-terminal domain"/>
    <property type="match status" value="1"/>
</dbReference>
<evidence type="ECO:0000256" key="2">
    <source>
        <dbReference type="ARBA" id="ARBA00009347"/>
    </source>
</evidence>
<keyword evidence="5" id="KW-0560">Oxidoreductase</keyword>
<proteinExistence type="inferred from homology"/>
<dbReference type="Gene3D" id="2.40.110.10">
    <property type="entry name" value="Butyryl-CoA Dehydrogenase, subunit A, domain 2"/>
    <property type="match status" value="1"/>
</dbReference>
<feature type="domain" description="Acyl-CoA dehydrogenase/oxidase C-terminal" evidence="6">
    <location>
        <begin position="255"/>
        <end position="396"/>
    </location>
</feature>
<keyword evidence="4 5" id="KW-0274">FAD</keyword>
<dbReference type="PROSITE" id="PS00073">
    <property type="entry name" value="ACYL_COA_DH_2"/>
    <property type="match status" value="1"/>
</dbReference>
<gene>
    <name evidence="9" type="ORF">SAMN04487966_11140</name>
</gene>
<dbReference type="FunFam" id="1.10.540.10:FF:000026">
    <property type="entry name" value="Acyl-CoA dehydrogenase medium chain"/>
    <property type="match status" value="1"/>
</dbReference>
<dbReference type="PANTHER" id="PTHR43188:SF1">
    <property type="entry name" value="ACYL-COA DEHYDROGENASE"/>
    <property type="match status" value="1"/>
</dbReference>
<feature type="domain" description="Acyl-CoA oxidase/dehydrogenase middle" evidence="7">
    <location>
        <begin position="140"/>
        <end position="233"/>
    </location>
</feature>
<evidence type="ECO:0000256" key="3">
    <source>
        <dbReference type="ARBA" id="ARBA00022630"/>
    </source>
</evidence>
<evidence type="ECO:0000256" key="4">
    <source>
        <dbReference type="ARBA" id="ARBA00022827"/>
    </source>
</evidence>
<organism evidence="9 10">
    <name type="scientific">Micrococcus terreus</name>
    <dbReference type="NCBI Taxonomy" id="574650"/>
    <lineage>
        <taxon>Bacteria</taxon>
        <taxon>Bacillati</taxon>
        <taxon>Actinomycetota</taxon>
        <taxon>Actinomycetes</taxon>
        <taxon>Micrococcales</taxon>
        <taxon>Micrococcaceae</taxon>
        <taxon>Micrococcus</taxon>
    </lineage>
</organism>
<evidence type="ECO:0000259" key="8">
    <source>
        <dbReference type="Pfam" id="PF02771"/>
    </source>
</evidence>
<dbReference type="InterPro" id="IPR045008">
    <property type="entry name" value="ACX4-like"/>
</dbReference>
<evidence type="ECO:0000259" key="7">
    <source>
        <dbReference type="Pfam" id="PF02770"/>
    </source>
</evidence>
<comment type="similarity">
    <text evidence="2 5">Belongs to the acyl-CoA dehydrogenase family.</text>
</comment>
<dbReference type="Gene3D" id="1.20.140.10">
    <property type="entry name" value="Butyryl-CoA Dehydrogenase, subunit A, domain 3"/>
    <property type="match status" value="1"/>
</dbReference>
<dbReference type="SUPFAM" id="SSF47203">
    <property type="entry name" value="Acyl-CoA dehydrogenase C-terminal domain-like"/>
    <property type="match status" value="1"/>
</dbReference>
<reference evidence="9 10" key="1">
    <citation type="submission" date="2016-10" db="EMBL/GenBank/DDBJ databases">
        <authorList>
            <person name="de Groot N.N."/>
        </authorList>
    </citation>
    <scope>NUCLEOTIDE SEQUENCE [LARGE SCALE GENOMIC DNA]</scope>
    <source>
        <strain evidence="9 10">CGMCC 1.7054</strain>
    </source>
</reference>
<dbReference type="InterPro" id="IPR037069">
    <property type="entry name" value="AcylCoA_DH/ox_N_sf"/>
</dbReference>
<sequence length="407" mass="44924">MSTQPLPTTAVIDHPDFFDLDSSLTEDERALRDKVRAFGQQQVEPIINEWWEKAEFPTPLIPGLAELGIIGTFIPGYGCPGLSRKGAGMVAREMGRIDGSVNTFLGVHSNLCMGSIYMLGNEEQRQRWLPPMSRLEKTGAFALTEPDHGSDSVSLETSARRDGEHWILNGHKRWIGNGHAADVVVIYARDEADAQVKAFVLEKNEDGTYPEGYRPEVITGKFGKRAILQADIVIEGLRIPEENRLEQCESFAGVNRVLKATRGGASWEALGHGMAAFEIASRYALEREQFGGPLAGYQLVQEKLATMLSDLTTMQLMCNRMAEMAEADTLTAAQASLVKMTTSRKALAMCREARDMLGGNGMLLERHIGRHLTDMEVISTYEGTDSMQALIVGREITGISAFTRSRR</sequence>
<feature type="domain" description="Acyl-CoA dehydrogenase/oxidase N-terminal" evidence="8">
    <location>
        <begin position="25"/>
        <end position="134"/>
    </location>
</feature>
<evidence type="ECO:0000256" key="5">
    <source>
        <dbReference type="RuleBase" id="RU362125"/>
    </source>
</evidence>
<dbReference type="AlphaFoldDB" id="A0A1I7MR87"/>
<dbReference type="InterPro" id="IPR006089">
    <property type="entry name" value="Acyl-CoA_DH_CS"/>
</dbReference>
<dbReference type="EMBL" id="FPCG01000011">
    <property type="protein sequence ID" value="SFV24452.1"/>
    <property type="molecule type" value="Genomic_DNA"/>
</dbReference>
<dbReference type="Pfam" id="PF00441">
    <property type="entry name" value="Acyl-CoA_dh_1"/>
    <property type="match status" value="1"/>
</dbReference>
<dbReference type="InterPro" id="IPR046373">
    <property type="entry name" value="Acyl-CoA_Oxase/DH_mid-dom_sf"/>
</dbReference>
<comment type="cofactor">
    <cofactor evidence="1 5">
        <name>FAD</name>
        <dbReference type="ChEBI" id="CHEBI:57692"/>
    </cofactor>
</comment>
<evidence type="ECO:0000259" key="6">
    <source>
        <dbReference type="Pfam" id="PF00441"/>
    </source>
</evidence>
<dbReference type="InterPro" id="IPR013786">
    <property type="entry name" value="AcylCoA_DH/ox_N"/>
</dbReference>
<dbReference type="GO" id="GO:0006635">
    <property type="term" value="P:fatty acid beta-oxidation"/>
    <property type="evidence" value="ECO:0007669"/>
    <property type="project" value="InterPro"/>
</dbReference>
<dbReference type="PANTHER" id="PTHR43188">
    <property type="entry name" value="ACYL-COENZYME A OXIDASE"/>
    <property type="match status" value="1"/>
</dbReference>
<dbReference type="SUPFAM" id="SSF56645">
    <property type="entry name" value="Acyl-CoA dehydrogenase NM domain-like"/>
    <property type="match status" value="1"/>
</dbReference>
<accession>A0A1I7MR87</accession>
<dbReference type="STRING" id="574650.SAMN04487966_11140"/>